<sequence>MSKAGGAAEEVPVASTSAAAIQRPKESRKLPFQYAGFYPPPPLNTKYVSSSFLKTDLQSVAGRMLANGTRTGGASSGKNKRKAEAYDDDEDGSGQEDEEEDQQTPASQTIIIHPGSTRIRVGLATDVAPVEWPCILARRPRLGAPPITAPTPAEPAAEDKTEARDADGNVEMKEGGETAESSQGEGGSKDPLDSRIGLLRNELKSIMRFMKLRGVSNGRGLAAQYNLNAKAESIPSHNDLGDEWTPEKGNDATEVELGERALKIPSLSPPPGSAPPTSTRPWKLFSPFKAGKLNHAAYIEAYGTTAERRLSADIAHLFSSMLTSPREDLAAPGKVEEGRGHTLNGLGIAKQDLASHSIILIVPDLFPKDDLRLLAEVIMDDLGVSQLILQQESTAATFGAGMSSACVVHVGGERTSIACVDDGLLLQDTRMHLDFGGEDITAFLYELLKRANLAYRECDPRVRLSDVKILEDLKRQMITLDAAQIGLYIYNFFLRLPNAPTKKFEVRVYDEAILAPMLLFGLGTRLVDFARKEEGRRAEAHLTKLIVDAEEEDEPPSVAAPTGAAYASDKRMPVTAAMLQAVRHLFPQVGGVATTAEDEKAAATQPAEENSVAPSRDASVAPGMAAAPSDQGSAAAPKPIIKPPPTTTTTSSLIATSGTSTFGAVERAPPGFDPFPPSTQLPLEVALYHSLVLSGNPIAQGPFPQAPTAGQMASATAQGEERVRRLASNILVVGGSARIAGMGGAIEGRVTPTFEREYAARNQKAQREYAEAQQRVVEQQQRAAAEDVLKAAAAVGGEGDAAPVAAAKLPATPIPVPTNLVPPPISVIPPPRDLDPTLLAWKGMAVLARLDSAADMWTTQGEWALLGWKAVRDKCVFL</sequence>
<feature type="compositionally biased region" description="Acidic residues" evidence="3">
    <location>
        <begin position="86"/>
        <end position="102"/>
    </location>
</feature>
<feature type="region of interest" description="Disordered" evidence="3">
    <location>
        <begin position="1"/>
        <end position="26"/>
    </location>
</feature>
<dbReference type="STRING" id="1569628.A0A316V4F6"/>
<evidence type="ECO:0000256" key="1">
    <source>
        <dbReference type="RuleBase" id="RU000487"/>
    </source>
</evidence>
<feature type="region of interest" description="Disordered" evidence="3">
    <location>
        <begin position="141"/>
        <end position="194"/>
    </location>
</feature>
<keyword evidence="5" id="KW-1185">Reference proteome</keyword>
<keyword evidence="2" id="KW-0175">Coiled coil</keyword>
<dbReference type="PANTHER" id="PTHR11937">
    <property type="entry name" value="ACTIN"/>
    <property type="match status" value="1"/>
</dbReference>
<dbReference type="SMART" id="SM00268">
    <property type="entry name" value="ACTIN"/>
    <property type="match status" value="1"/>
</dbReference>
<dbReference type="InterPro" id="IPR004000">
    <property type="entry name" value="Actin"/>
</dbReference>
<feature type="compositionally biased region" description="Basic and acidic residues" evidence="3">
    <location>
        <begin position="157"/>
        <end position="176"/>
    </location>
</feature>
<feature type="compositionally biased region" description="Low complexity" evidence="3">
    <location>
        <begin position="625"/>
        <end position="639"/>
    </location>
</feature>
<dbReference type="AlphaFoldDB" id="A0A316V4F6"/>
<dbReference type="InterPro" id="IPR043129">
    <property type="entry name" value="ATPase_NBD"/>
</dbReference>
<dbReference type="SUPFAM" id="SSF53067">
    <property type="entry name" value="Actin-like ATPase domain"/>
    <property type="match status" value="2"/>
</dbReference>
<gene>
    <name evidence="4" type="ORF">BDZ90DRAFT_230110</name>
</gene>
<feature type="region of interest" description="Disordered" evidence="3">
    <location>
        <begin position="596"/>
        <end position="654"/>
    </location>
</feature>
<organism evidence="4 5">
    <name type="scientific">Jaminaea rosea</name>
    <dbReference type="NCBI Taxonomy" id="1569628"/>
    <lineage>
        <taxon>Eukaryota</taxon>
        <taxon>Fungi</taxon>
        <taxon>Dikarya</taxon>
        <taxon>Basidiomycota</taxon>
        <taxon>Ustilaginomycotina</taxon>
        <taxon>Exobasidiomycetes</taxon>
        <taxon>Microstromatales</taxon>
        <taxon>Microstromatales incertae sedis</taxon>
        <taxon>Jaminaea</taxon>
    </lineage>
</organism>
<name>A0A316V4F6_9BASI</name>
<reference evidence="4 5" key="1">
    <citation type="journal article" date="2018" name="Mol. Biol. Evol.">
        <title>Broad Genomic Sampling Reveals a Smut Pathogenic Ancestry of the Fungal Clade Ustilaginomycotina.</title>
        <authorList>
            <person name="Kijpornyongpan T."/>
            <person name="Mondo S.J."/>
            <person name="Barry K."/>
            <person name="Sandor L."/>
            <person name="Lee J."/>
            <person name="Lipzen A."/>
            <person name="Pangilinan J."/>
            <person name="LaButti K."/>
            <person name="Hainaut M."/>
            <person name="Henrissat B."/>
            <person name="Grigoriev I.V."/>
            <person name="Spatafora J.W."/>
            <person name="Aime M.C."/>
        </authorList>
    </citation>
    <scope>NUCLEOTIDE SEQUENCE [LARGE SCALE GENOMIC DNA]</scope>
    <source>
        <strain evidence="4 5">MCA 5214</strain>
    </source>
</reference>
<proteinExistence type="inferred from homology"/>
<accession>A0A316V4F6</accession>
<evidence type="ECO:0000313" key="4">
    <source>
        <dbReference type="EMBL" id="PWN31113.1"/>
    </source>
</evidence>
<dbReference type="Proteomes" id="UP000245884">
    <property type="component" value="Unassembled WGS sequence"/>
</dbReference>
<feature type="coiled-coil region" evidence="2">
    <location>
        <begin position="755"/>
        <end position="782"/>
    </location>
</feature>
<evidence type="ECO:0000313" key="5">
    <source>
        <dbReference type="Proteomes" id="UP000245884"/>
    </source>
</evidence>
<evidence type="ECO:0000256" key="2">
    <source>
        <dbReference type="SAM" id="Coils"/>
    </source>
</evidence>
<dbReference type="Pfam" id="PF00022">
    <property type="entry name" value="Actin"/>
    <property type="match status" value="1"/>
</dbReference>
<dbReference type="GeneID" id="37027165"/>
<dbReference type="Gene3D" id="3.90.640.10">
    <property type="entry name" value="Actin, Chain A, domain 4"/>
    <property type="match status" value="1"/>
</dbReference>
<dbReference type="RefSeq" id="XP_025365725.1">
    <property type="nucleotide sequence ID" value="XM_025505342.1"/>
</dbReference>
<feature type="region of interest" description="Disordered" evidence="3">
    <location>
        <begin position="64"/>
        <end position="113"/>
    </location>
</feature>
<protein>
    <submittedName>
        <fullName evidence="4">Uncharacterized protein</fullName>
    </submittedName>
</protein>
<comment type="similarity">
    <text evidence="1">Belongs to the actin family.</text>
</comment>
<evidence type="ECO:0000256" key="3">
    <source>
        <dbReference type="SAM" id="MobiDB-lite"/>
    </source>
</evidence>
<dbReference type="EMBL" id="KZ819662">
    <property type="protein sequence ID" value="PWN31113.1"/>
    <property type="molecule type" value="Genomic_DNA"/>
</dbReference>
<dbReference type="Gene3D" id="3.30.420.40">
    <property type="match status" value="3"/>
</dbReference>
<dbReference type="OrthoDB" id="5572108at2759"/>